<protein>
    <submittedName>
        <fullName evidence="1">Uncharacterized protein</fullName>
    </submittedName>
</protein>
<name>A0A0E9URS3_ANGAN</name>
<proteinExistence type="predicted"/>
<reference evidence="1" key="1">
    <citation type="submission" date="2014-11" db="EMBL/GenBank/DDBJ databases">
        <authorList>
            <person name="Amaro Gonzalez C."/>
        </authorList>
    </citation>
    <scope>NUCLEOTIDE SEQUENCE</scope>
</reference>
<sequence length="97" mass="11028">MNVIVPTAKWLYVICNTICTALYISLPLLPCSSVNDLWRGSVNPIVLFMLYESILNVKCHPPIHKENLRLLTSSNFIDYCRNLLPLSGECISPRHNL</sequence>
<accession>A0A0E9URS3</accession>
<reference evidence="1" key="2">
    <citation type="journal article" date="2015" name="Fish Shellfish Immunol.">
        <title>Early steps in the European eel (Anguilla anguilla)-Vibrio vulnificus interaction in the gills: Role of the RtxA13 toxin.</title>
        <authorList>
            <person name="Callol A."/>
            <person name="Pajuelo D."/>
            <person name="Ebbesson L."/>
            <person name="Teles M."/>
            <person name="MacKenzie S."/>
            <person name="Amaro C."/>
        </authorList>
    </citation>
    <scope>NUCLEOTIDE SEQUENCE</scope>
</reference>
<dbReference type="AlphaFoldDB" id="A0A0E9URS3"/>
<dbReference type="EMBL" id="GBXM01040136">
    <property type="protein sequence ID" value="JAH68441.1"/>
    <property type="molecule type" value="Transcribed_RNA"/>
</dbReference>
<evidence type="ECO:0000313" key="1">
    <source>
        <dbReference type="EMBL" id="JAH68441.1"/>
    </source>
</evidence>
<organism evidence="1">
    <name type="scientific">Anguilla anguilla</name>
    <name type="common">European freshwater eel</name>
    <name type="synonym">Muraena anguilla</name>
    <dbReference type="NCBI Taxonomy" id="7936"/>
    <lineage>
        <taxon>Eukaryota</taxon>
        <taxon>Metazoa</taxon>
        <taxon>Chordata</taxon>
        <taxon>Craniata</taxon>
        <taxon>Vertebrata</taxon>
        <taxon>Euteleostomi</taxon>
        <taxon>Actinopterygii</taxon>
        <taxon>Neopterygii</taxon>
        <taxon>Teleostei</taxon>
        <taxon>Anguilliformes</taxon>
        <taxon>Anguillidae</taxon>
        <taxon>Anguilla</taxon>
    </lineage>
</organism>